<dbReference type="InterPro" id="IPR006530">
    <property type="entry name" value="YD"/>
</dbReference>
<evidence type="ECO:0000256" key="2">
    <source>
        <dbReference type="SAM" id="MobiDB-lite"/>
    </source>
</evidence>
<dbReference type="PANTHER" id="PTHR32305:SF15">
    <property type="entry name" value="PROTEIN RHSA-RELATED"/>
    <property type="match status" value="1"/>
</dbReference>
<dbReference type="Pfam" id="PF05593">
    <property type="entry name" value="RHS_repeat"/>
    <property type="match status" value="1"/>
</dbReference>
<gene>
    <name evidence="5" type="ORF">ABLG96_10280</name>
</gene>
<dbReference type="InterPro" id="IPR056823">
    <property type="entry name" value="TEN-like_YD-shell"/>
</dbReference>
<dbReference type="RefSeq" id="WP_353651230.1">
    <property type="nucleotide sequence ID" value="NZ_CP159218.1"/>
</dbReference>
<dbReference type="Pfam" id="PF25023">
    <property type="entry name" value="TEN_YD-shell"/>
    <property type="match status" value="1"/>
</dbReference>
<dbReference type="InterPro" id="IPR031325">
    <property type="entry name" value="RHS_repeat"/>
</dbReference>
<evidence type="ECO:0000256" key="1">
    <source>
        <dbReference type="ARBA" id="ARBA00022737"/>
    </source>
</evidence>
<feature type="domain" description="Teneurin-like YD-shell" evidence="4">
    <location>
        <begin position="1391"/>
        <end position="1515"/>
    </location>
</feature>
<dbReference type="InterPro" id="IPR022385">
    <property type="entry name" value="Rhs_assc_core"/>
</dbReference>
<feature type="region of interest" description="Disordered" evidence="2">
    <location>
        <begin position="29"/>
        <end position="63"/>
    </location>
</feature>
<dbReference type="InterPro" id="IPR045351">
    <property type="entry name" value="DUF6531"/>
</dbReference>
<feature type="region of interest" description="Disordered" evidence="2">
    <location>
        <begin position="1067"/>
        <end position="1112"/>
    </location>
</feature>
<name>A0AAU8DVJ4_9ACTN</name>
<dbReference type="NCBIfam" id="TIGR03696">
    <property type="entry name" value="Rhs_assc_core"/>
    <property type="match status" value="1"/>
</dbReference>
<dbReference type="Pfam" id="PF20148">
    <property type="entry name" value="DUF6531"/>
    <property type="match status" value="1"/>
</dbReference>
<feature type="region of interest" description="Disordered" evidence="2">
    <location>
        <begin position="907"/>
        <end position="929"/>
    </location>
</feature>
<dbReference type="Gene3D" id="2.180.10.10">
    <property type="entry name" value="RHS repeat-associated core"/>
    <property type="match status" value="3"/>
</dbReference>
<evidence type="ECO:0000259" key="3">
    <source>
        <dbReference type="Pfam" id="PF20148"/>
    </source>
</evidence>
<proteinExistence type="predicted"/>
<sequence>MSSLGVSMIQIDAAAAPFTVSSPAVGVQAAPSDEGVWDPSEPTAPPWTTGTSNQSPSTPAARSAVVEAPAGNGDEVVSLRTATSNTYAEGDRLRTEISPVPVNFKDAGGAWQPVDEALVPVGGVAGRGVTPSLTNAADAHDVVLPPTAGLPVSVVKGALTVTSQLAGAVPVTVSAEDDTAVYRGVFPGVDQVYVSRSGALEQYFRLSGKDARSTFTQSLTLPAGYTLAAVEGGSAEIRGAAGAVAAIIPAPAVFDGSKDPINSFSTDAVKLQITGAAPTWTVTTVVDPTWLQDAKRVFPVLVDPTVSVGLSGAVGCYVSAASTGSRTCSTSTSSDLPLTYGSTDAARRIFLKFPELGSASSPIPVDAQISRADLTMTVRNATNSTPIPTNVNQVAGTWDQSTVSWTNQPAITTPITRPVVTPSGTMTFSLVPVVQKWTSGQLNSSNAPTPVANNGIRIAATSESPASNTISFYGLASPDRPTLTVEWLPRVGQQKAVGMYDHRLSDRMDMHVSYGTRNLVINGTDVSWKSPGMAMSVRRTYNSLLAKNGVAGAFGLGWSMNGGFDVRLDLSGSGATFMQPGGARVFFRRNPDYPLPTTAGAYVATENGLDADLVQKTGTPTQYEMTFHKSKVVYLFTVDPAQPSTAYLSRMFDRANGNAVENNTATWGAPDRVPSSIVDTTGQRSVSFTNVDSTQGRVTAIAENLAYGASGARTYGYAYDTDKHLTTFTDPAGKVTRFCYTGDLITRIITPRGSDAGVVCATTGSSASNTTDIAYDTGGKVTTVTYRNGASPAITVAFAQTSTLDTTPNGNKAITTFTDPYGTPTEYTYDARDRVIQTRLNRDGLEVISKTAFNTNGDVTSSTSPVNAATTGDGSATTNTYDPIGNNLTGSATPTGASVALEYNDPQQGYQPSAISDDRDSGVTGQAKTTIDYGDGGTISSTSKGSRTLRSYYQGDSGIANCGPSGTAAYPKALCEERDGEYGSTASTQHRTLYRYNSLGELVTVVPPVPANGRATQANRTFTYDGFSRTKTSTNSRGQTTSFDYDAMDRLTRQTYAGGSYTEFAYDPDGNLLSRTDKNSSGTVTASQTNGYDALNRQTSEKPDNGNTNTVTWDANSRMATFTDDSGTTTYGYRWDGALTSITQPGGNCINFNIINRPTQGSNCILLQVDYSGQRLTEMYPGGIQLRRERDKSARVARMIGTIKDPSSSTTDVVMDQLYKYDTATKADTSRMTSRIDTVNNRNTTYDYTSEGWLKTVFNTVQSTGATAGKNTFCYDNNGNRTFFSTSTAATVSCGTNSTWDGANQQLTGPTGTAADYTFDDDGNETASGTSLAGALTRTSGWGDRGQNTSNTLGTGTTLLNTYIGSGNASPRSKTISSTDTQSFRVSMLGITEVSNSAGQKTFVQRDPSGMILGFTTQSGEHYYPMYDNLGSIWRVYRFDRTTAQVVSLYQPWGQPTTSQAPTFLQPFGYTGAYTNPTTGLVHLQNRYYDPTLGRFTQTDPSGQEDNPYTYTDNDPINRTDPNGLDWFEAAAIGIVAGLVGIATGGLALGAAAVVTAVDVGAAAVVGGGAAVGAGGVTAAVIDGGQDDWEQPAADYYS</sequence>
<feature type="compositionally biased region" description="Polar residues" evidence="2">
    <location>
        <begin position="46"/>
        <end position="60"/>
    </location>
</feature>
<accession>A0AAU8DVJ4</accession>
<protein>
    <submittedName>
        <fullName evidence="5">RHS repeat-associated core domain-containing protein</fullName>
    </submittedName>
</protein>
<keyword evidence="1" id="KW-0677">Repeat</keyword>
<reference evidence="5" key="1">
    <citation type="submission" date="2024-05" db="EMBL/GenBank/DDBJ databases">
        <authorList>
            <person name="Cai S.Y."/>
            <person name="Jin L.M."/>
            <person name="Li H.R."/>
        </authorList>
    </citation>
    <scope>NUCLEOTIDE SEQUENCE</scope>
    <source>
        <strain evidence="5">A5-74</strain>
    </source>
</reference>
<dbReference type="NCBIfam" id="NF033679">
    <property type="entry name" value="DNRLRE_dom"/>
    <property type="match status" value="1"/>
</dbReference>
<feature type="domain" description="DUF6531" evidence="3">
    <location>
        <begin position="516"/>
        <end position="587"/>
    </location>
</feature>
<feature type="compositionally biased region" description="Polar residues" evidence="2">
    <location>
        <begin position="1079"/>
        <end position="1091"/>
    </location>
</feature>
<evidence type="ECO:0000259" key="4">
    <source>
        <dbReference type="Pfam" id="PF25023"/>
    </source>
</evidence>
<feature type="region of interest" description="Disordered" evidence="2">
    <location>
        <begin position="858"/>
        <end position="878"/>
    </location>
</feature>
<dbReference type="NCBIfam" id="TIGR01643">
    <property type="entry name" value="YD_repeat_2x"/>
    <property type="match status" value="2"/>
</dbReference>
<evidence type="ECO:0000313" key="5">
    <source>
        <dbReference type="EMBL" id="XCG65625.1"/>
    </source>
</evidence>
<dbReference type="EMBL" id="CP159218">
    <property type="protein sequence ID" value="XCG65625.1"/>
    <property type="molecule type" value="Genomic_DNA"/>
</dbReference>
<feature type="region of interest" description="Disordered" evidence="2">
    <location>
        <begin position="1495"/>
        <end position="1517"/>
    </location>
</feature>
<dbReference type="InterPro" id="IPR050708">
    <property type="entry name" value="T6SS_VgrG/RHS"/>
</dbReference>
<organism evidence="5">
    <name type="scientific">Nakamurella sp. A5-74</name>
    <dbReference type="NCBI Taxonomy" id="3158264"/>
    <lineage>
        <taxon>Bacteria</taxon>
        <taxon>Bacillati</taxon>
        <taxon>Actinomycetota</taxon>
        <taxon>Actinomycetes</taxon>
        <taxon>Nakamurellales</taxon>
        <taxon>Nakamurellaceae</taxon>
        <taxon>Nakamurella</taxon>
    </lineage>
</organism>
<dbReference type="PANTHER" id="PTHR32305">
    <property type="match status" value="1"/>
</dbReference>